<dbReference type="Gene3D" id="3.40.50.1000">
    <property type="entry name" value="HAD superfamily/HAD-like"/>
    <property type="match status" value="1"/>
</dbReference>
<dbReference type="InterPro" id="IPR052732">
    <property type="entry name" value="Cell-binding_unc_protein"/>
</dbReference>
<dbReference type="Gene3D" id="3.40.50.300">
    <property type="entry name" value="P-loop containing nucleotide triphosphate hydrolases"/>
    <property type="match status" value="1"/>
</dbReference>
<organism evidence="2 3">
    <name type="scientific">Mycobacterium phage Superphikiman</name>
    <dbReference type="NCBI Taxonomy" id="2041551"/>
    <lineage>
        <taxon>Viruses</taxon>
        <taxon>Duplodnaviria</taxon>
        <taxon>Heunggongvirae</taxon>
        <taxon>Uroviricota</taxon>
        <taxon>Caudoviricetes</taxon>
        <taxon>Omegavirus</taxon>
        <taxon>Omegavirus courthouse</taxon>
    </lineage>
</organism>
<dbReference type="PANTHER" id="PTHR43883">
    <property type="entry name" value="SLR0207 PROTEIN"/>
    <property type="match status" value="1"/>
</dbReference>
<dbReference type="InterPro" id="IPR056782">
    <property type="entry name" value="HAD_PNKP"/>
</dbReference>
<dbReference type="GO" id="GO:0016301">
    <property type="term" value="F:kinase activity"/>
    <property type="evidence" value="ECO:0007669"/>
    <property type="project" value="UniProtKB-KW"/>
</dbReference>
<dbReference type="InterPro" id="IPR023214">
    <property type="entry name" value="HAD_sf"/>
</dbReference>
<dbReference type="EMBL" id="MF919534">
    <property type="protein sequence ID" value="ATS92963.1"/>
    <property type="molecule type" value="Genomic_DNA"/>
</dbReference>
<dbReference type="Pfam" id="PF25109">
    <property type="entry name" value="HAD_PNKP"/>
    <property type="match status" value="1"/>
</dbReference>
<keyword evidence="2" id="KW-0808">Transferase</keyword>
<evidence type="ECO:0000313" key="3">
    <source>
        <dbReference type="Proteomes" id="UP000240916"/>
    </source>
</evidence>
<evidence type="ECO:0000313" key="2">
    <source>
        <dbReference type="EMBL" id="ATS92963.1"/>
    </source>
</evidence>
<evidence type="ECO:0000259" key="1">
    <source>
        <dbReference type="Pfam" id="PF25109"/>
    </source>
</evidence>
<dbReference type="InterPro" id="IPR036412">
    <property type="entry name" value="HAD-like_sf"/>
</dbReference>
<name>A0A2D2W4E3_9CAUD</name>
<reference evidence="2 3" key="1">
    <citation type="submission" date="2017-09" db="EMBL/GenBank/DDBJ databases">
        <authorList>
            <person name="Pradhan P."/>
            <person name="Aluri L.S."/>
            <person name="Anandarajan D."/>
            <person name="Beiriger J.C."/>
            <person name="Bethamcharla R."/>
            <person name="Betini N."/>
            <person name="Bhatt S.D."/>
            <person name="Chengalvala S."/>
            <person name="Cox N.E."/>
            <person name="Delvadia B.P."/>
            <person name="Desai A.S."/>
            <person name="Devaney A.M."/>
            <person name="Doyle B.K."/>
            <person name="Edgerton A.O."/>
            <person name="Erlich M.C."/>
            <person name="Fitzpatrick K.C."/>
            <person name="Gajjar E.A."/>
            <person name="Ganguly A."/>
            <person name="Gill R.S."/>
            <person name="Goldman M.G."/>
            <person name="Good P.M."/>
            <person name="Gupta N."/>
            <person name="Haddad L.M."/>
            <person name="Han E.J."/>
            <person name="Jain S."/>
            <person name="Jiang A."/>
            <person name="Jurgielewicz A.D."/>
            <person name="Kainth D.K."/>
            <person name="Karam J.M."/>
            <person name="Kodavatiganti M."/>
            <person name="Kriete S.J."/>
            <person name="MacDonald C.E."/>
            <person name="Maret J.P."/>
            <person name="Mathew A.E."/>
            <person name="Nako S."/>
            <person name="Natrajan M."/>
            <person name="Nishu N.M."/>
            <person name="Parikh A."/>
            <person name="Patel N."/>
            <person name="Patel P.D."/>
            <person name="Patel S."/>
            <person name="Patra K."/>
            <person name="Pumpuckdee D."/>
            <person name="Rai K."/>
            <person name="Ramanathan A."/>
            <person name="Sarkar A."/>
            <person name="Schaffer B.L."/>
            <person name="Shah P."/>
            <person name="Tata R.K."/>
            <person name="Tawfik A.H."/>
            <person name="Thuremella B.T."/>
            <person name="Toma J."/>
            <person name="Tran T.L."/>
            <person name="Veera S."/>
            <person name="Vemulapalli V.K."/>
            <person name="Vidas T.V."/>
            <person name="Vieira K.S."/>
            <person name="Vijayakumar G."/>
            <person name="Walor T.A."/>
            <person name="White C.R."/>
            <person name="Wong B.M."/>
            <person name="Zhao Sl."/>
            <person name="McDonald M.T."/>
            <person name="Dalia R."/>
            <person name="Little J.L."/>
            <person name="Gurney S.M.R."/>
            <person name="Bollivar D.W."/>
            <person name="Garlena R.A."/>
            <person name="Russell D.A."/>
            <person name="Pope W.H."/>
            <person name="Jacobs-Sera D."/>
            <person name="Hendrix R.W."/>
            <person name="Hatfull G.F."/>
        </authorList>
    </citation>
    <scope>NUCLEOTIDE SEQUENCE [LARGE SCALE GENOMIC DNA]</scope>
</reference>
<accession>A0A2D2W4E3</accession>
<feature type="domain" description="Polynucleotide kinase PNKP phosphatase" evidence="1">
    <location>
        <begin position="173"/>
        <end position="309"/>
    </location>
</feature>
<dbReference type="SUPFAM" id="SSF56784">
    <property type="entry name" value="HAD-like"/>
    <property type="match status" value="1"/>
</dbReference>
<protein>
    <submittedName>
        <fullName evidence="2">Polynucleotide kinase</fullName>
    </submittedName>
</protein>
<dbReference type="SUPFAM" id="SSF52540">
    <property type="entry name" value="P-loop containing nucleoside triphosphate hydrolases"/>
    <property type="match status" value="1"/>
</dbReference>
<sequence length="315" mass="36160">MATKLWAMRGFSGSGKSRRAWEIANQNDAVVVNRDMLRMQLLGEWWTGDKEDEDRVTTAEEAQVVAFLKSEISVIVDATHLNPAYLRKWARLATRLGVEFEVVDVHADVDECKRRVYQRWENEMGTPLARYLDPKVVEQQAKRFPAEKWPAVTAEPPLEIVPAPPWSHDKEWAVIYDLDGTAAIHQGRSPYDYTRVDEDAPNEALRHLLQSLRASSPSLKFIALSGRDDNCFGPTDKWLSDHSFPLDKLLMRDASRDRGALGKLPDAHVKLRLYNENIRDRYNVLAVFDDRLQVVRLWHKLGLPLYRVGDPEADF</sequence>
<dbReference type="Pfam" id="PF13671">
    <property type="entry name" value="AAA_33"/>
    <property type="match status" value="1"/>
</dbReference>
<keyword evidence="2" id="KW-0418">Kinase</keyword>
<dbReference type="InterPro" id="IPR027417">
    <property type="entry name" value="P-loop_NTPase"/>
</dbReference>
<dbReference type="Proteomes" id="UP000240916">
    <property type="component" value="Segment"/>
</dbReference>
<dbReference type="PANTHER" id="PTHR43883:SF1">
    <property type="entry name" value="GLUCONOKINASE"/>
    <property type="match status" value="1"/>
</dbReference>
<proteinExistence type="predicted"/>
<gene>
    <name evidence="2" type="ORF">SEA_SUPERPHIKIMAN_122</name>
</gene>